<protein>
    <submittedName>
        <fullName evidence="2">Uncharacterized protein</fullName>
    </submittedName>
</protein>
<name>A0A0D1DR12_MYCMD</name>
<dbReference type="KEGG" id="uma:UMAG_05384"/>
<feature type="compositionally biased region" description="Basic residues" evidence="1">
    <location>
        <begin position="99"/>
        <end position="109"/>
    </location>
</feature>
<dbReference type="RefSeq" id="XP_011392078.1">
    <property type="nucleotide sequence ID" value="XM_011393776.1"/>
</dbReference>
<feature type="region of interest" description="Disordered" evidence="1">
    <location>
        <begin position="58"/>
        <end position="109"/>
    </location>
</feature>
<dbReference type="GeneID" id="23565293"/>
<dbReference type="InParanoid" id="A0A0D1DR12"/>
<keyword evidence="3" id="KW-1185">Reference proteome</keyword>
<dbReference type="AlphaFoldDB" id="A0A0D1DR12"/>
<proteinExistence type="predicted"/>
<dbReference type="EMBL" id="CM003158">
    <property type="protein sequence ID" value="KIS66391.1"/>
    <property type="molecule type" value="Genomic_DNA"/>
</dbReference>
<dbReference type="VEuPathDB" id="FungiDB:UMAG_05384"/>
<sequence>MPDSRHPNVGGSRRNSMLECDLWCAGGERQLDTRLERPLSTDGSRHGLAPWLGSRACAHQDPQTGLTQRRSRANVDVADVDSTRSSRSQAERLSVGRACARHHSTTSRFGRRAMRHARMLVGRYRIHAHAHEPLYRRSSTDRRFVERMDPPHFDMCTRATRALRMRVRPIPPRRVRHPVRHGRNLLAPHIRAQHAPLLNTSL</sequence>
<evidence type="ECO:0000256" key="1">
    <source>
        <dbReference type="SAM" id="MobiDB-lite"/>
    </source>
</evidence>
<accession>A0A0D1DR12</accession>
<evidence type="ECO:0000313" key="2">
    <source>
        <dbReference type="EMBL" id="KIS66391.1"/>
    </source>
</evidence>
<reference evidence="2 3" key="1">
    <citation type="journal article" date="2006" name="Nature">
        <title>Insights from the genome of the biotrophic fungal plant pathogen Ustilago maydis.</title>
        <authorList>
            <person name="Kamper J."/>
            <person name="Kahmann R."/>
            <person name="Bolker M."/>
            <person name="Ma L.J."/>
            <person name="Brefort T."/>
            <person name="Saville B.J."/>
            <person name="Banuett F."/>
            <person name="Kronstad J.W."/>
            <person name="Gold S.E."/>
            <person name="Muller O."/>
            <person name="Perlin M.H."/>
            <person name="Wosten H.A."/>
            <person name="de Vries R."/>
            <person name="Ruiz-Herrera J."/>
            <person name="Reynaga-Pena C.G."/>
            <person name="Snetselaar K."/>
            <person name="McCann M."/>
            <person name="Perez-Martin J."/>
            <person name="Feldbrugge M."/>
            <person name="Basse C.W."/>
            <person name="Steinberg G."/>
            <person name="Ibeas J.I."/>
            <person name="Holloman W."/>
            <person name="Guzman P."/>
            <person name="Farman M."/>
            <person name="Stajich J.E."/>
            <person name="Sentandreu R."/>
            <person name="Gonzalez-Prieto J.M."/>
            <person name="Kennell J.C."/>
            <person name="Molina L."/>
            <person name="Schirawski J."/>
            <person name="Mendoza-Mendoza A."/>
            <person name="Greilinger D."/>
            <person name="Munch K."/>
            <person name="Rossel N."/>
            <person name="Scherer M."/>
            <person name="Vranes M."/>
            <person name="Ladendorf O."/>
            <person name="Vincon V."/>
            <person name="Fuchs U."/>
            <person name="Sandrock B."/>
            <person name="Meng S."/>
            <person name="Ho E.C."/>
            <person name="Cahill M.J."/>
            <person name="Boyce K.J."/>
            <person name="Klose J."/>
            <person name="Klosterman S.J."/>
            <person name="Deelstra H.J."/>
            <person name="Ortiz-Castellanos L."/>
            <person name="Li W."/>
            <person name="Sanchez-Alonso P."/>
            <person name="Schreier P.H."/>
            <person name="Hauser-Hahn I."/>
            <person name="Vaupel M."/>
            <person name="Koopmann E."/>
            <person name="Friedrich G."/>
            <person name="Voss H."/>
            <person name="Schluter T."/>
            <person name="Margolis J."/>
            <person name="Platt D."/>
            <person name="Swimmer C."/>
            <person name="Gnirke A."/>
            <person name="Chen F."/>
            <person name="Vysotskaia V."/>
            <person name="Mannhaupt G."/>
            <person name="Guldener U."/>
            <person name="Munsterkotter M."/>
            <person name="Haase D."/>
            <person name="Oesterheld M."/>
            <person name="Mewes H.W."/>
            <person name="Mauceli E.W."/>
            <person name="DeCaprio D."/>
            <person name="Wade C.M."/>
            <person name="Butler J."/>
            <person name="Young S."/>
            <person name="Jaffe D.B."/>
            <person name="Calvo S."/>
            <person name="Nusbaum C."/>
            <person name="Galagan J."/>
            <person name="Birren B.W."/>
        </authorList>
    </citation>
    <scope>NUCLEOTIDE SEQUENCE [LARGE SCALE GENOMIC DNA]</scope>
    <source>
        <strain evidence="3">DSM 14603 / FGSC 9021 / UM521</strain>
    </source>
</reference>
<organism evidence="2 3">
    <name type="scientific">Mycosarcoma maydis</name>
    <name type="common">Corn smut fungus</name>
    <name type="synonym">Ustilago maydis</name>
    <dbReference type="NCBI Taxonomy" id="5270"/>
    <lineage>
        <taxon>Eukaryota</taxon>
        <taxon>Fungi</taxon>
        <taxon>Dikarya</taxon>
        <taxon>Basidiomycota</taxon>
        <taxon>Ustilaginomycotina</taxon>
        <taxon>Ustilaginomycetes</taxon>
        <taxon>Ustilaginales</taxon>
        <taxon>Ustilaginaceae</taxon>
        <taxon>Mycosarcoma</taxon>
    </lineage>
</organism>
<gene>
    <name evidence="2" type="ORF">UMAG_05384</name>
</gene>
<dbReference type="Proteomes" id="UP000000561">
    <property type="component" value="Chromosome 19"/>
</dbReference>
<evidence type="ECO:0000313" key="3">
    <source>
        <dbReference type="Proteomes" id="UP000000561"/>
    </source>
</evidence>